<feature type="active site" description="Nucleophile" evidence="9">
    <location>
        <position position="753"/>
    </location>
</feature>
<dbReference type="PROSITE" id="PS50209">
    <property type="entry name" value="CARD"/>
    <property type="match status" value="1"/>
</dbReference>
<evidence type="ECO:0000256" key="4">
    <source>
        <dbReference type="ARBA" id="ARBA00022679"/>
    </source>
</evidence>
<keyword evidence="11" id="KW-0479">Metal-binding</keyword>
<keyword evidence="4" id="KW-0808">Transferase</keyword>
<dbReference type="Gene3D" id="1.10.533.10">
    <property type="entry name" value="Death Domain, Fas"/>
    <property type="match status" value="1"/>
</dbReference>
<organism evidence="14 15">
    <name type="scientific">Tachysurus vachellii</name>
    <name type="common">Darkbarbel catfish</name>
    <name type="synonym">Pelteobagrus vachellii</name>
    <dbReference type="NCBI Taxonomy" id="175792"/>
    <lineage>
        <taxon>Eukaryota</taxon>
        <taxon>Metazoa</taxon>
        <taxon>Chordata</taxon>
        <taxon>Craniata</taxon>
        <taxon>Vertebrata</taxon>
        <taxon>Euteleostomi</taxon>
        <taxon>Actinopterygii</taxon>
        <taxon>Neopterygii</taxon>
        <taxon>Teleostei</taxon>
        <taxon>Ostariophysi</taxon>
        <taxon>Siluriformes</taxon>
        <taxon>Bagridae</taxon>
        <taxon>Tachysurus</taxon>
    </lineage>
</organism>
<keyword evidence="15" id="KW-1185">Reference proteome</keyword>
<dbReference type="Pfam" id="PF00069">
    <property type="entry name" value="Pkinase"/>
    <property type="match status" value="1"/>
</dbReference>
<evidence type="ECO:0000259" key="12">
    <source>
        <dbReference type="PROSITE" id="PS50011"/>
    </source>
</evidence>
<evidence type="ECO:0000256" key="6">
    <source>
        <dbReference type="ARBA" id="ARBA00022968"/>
    </source>
</evidence>
<feature type="binding site" evidence="10">
    <location>
        <begin position="661"/>
        <end position="663"/>
    </location>
    <ligand>
        <name>UDP-N-acetyl-alpha-D-galactosamine</name>
        <dbReference type="ChEBI" id="CHEBI:67138"/>
    </ligand>
</feature>
<gene>
    <name evidence="14" type="ORF">Q7C36_022947</name>
</gene>
<feature type="binding site" evidence="10">
    <location>
        <position position="576"/>
    </location>
    <ligand>
        <name>UDP-N-acetyl-alpha-D-galactosamine</name>
        <dbReference type="ChEBI" id="CHEBI:67138"/>
    </ligand>
</feature>
<dbReference type="InterPro" id="IPR005076">
    <property type="entry name" value="Glyco_trans_6"/>
</dbReference>
<evidence type="ECO:0000313" key="14">
    <source>
        <dbReference type="EMBL" id="KAK2816676.1"/>
    </source>
</evidence>
<dbReference type="InterPro" id="IPR029044">
    <property type="entry name" value="Nucleotide-diphossugar_trans"/>
</dbReference>
<dbReference type="PROSITE" id="PS50011">
    <property type="entry name" value="PROTEIN_KINASE_DOM"/>
    <property type="match status" value="1"/>
</dbReference>
<proteinExistence type="inferred from homology"/>
<dbReference type="InterPro" id="IPR011029">
    <property type="entry name" value="DEATH-like_dom_sf"/>
</dbReference>
<dbReference type="GO" id="GO:0005794">
    <property type="term" value="C:Golgi apparatus"/>
    <property type="evidence" value="ECO:0007669"/>
    <property type="project" value="TreeGrafter"/>
</dbReference>
<feature type="binding site" evidence="10">
    <location>
        <position position="753"/>
    </location>
    <ligand>
        <name>an alpha-L-fucosyl-(1-&gt;2)-beta-D-galactosyl derivative</name>
        <dbReference type="ChEBI" id="CHEBI:140327"/>
    </ligand>
</feature>
<dbReference type="SUPFAM" id="SSF56112">
    <property type="entry name" value="Protein kinase-like (PK-like)"/>
    <property type="match status" value="1"/>
</dbReference>
<dbReference type="InterPro" id="IPR000719">
    <property type="entry name" value="Prot_kinase_dom"/>
</dbReference>
<feature type="binding site" evidence="11">
    <location>
        <position position="663"/>
    </location>
    <ligand>
        <name>Mn(2+)</name>
        <dbReference type="ChEBI" id="CHEBI:29035"/>
    </ligand>
</feature>
<dbReference type="Proteomes" id="UP001187315">
    <property type="component" value="Unassembled WGS sequence"/>
</dbReference>
<comment type="caution">
    <text evidence="14">The sequence shown here is derived from an EMBL/GenBank/DDBJ whole genome shotgun (WGS) entry which is preliminary data.</text>
</comment>
<dbReference type="GO" id="GO:0016758">
    <property type="term" value="F:hexosyltransferase activity"/>
    <property type="evidence" value="ECO:0007669"/>
    <property type="project" value="InterPro"/>
</dbReference>
<feature type="domain" description="Protein kinase" evidence="12">
    <location>
        <begin position="143"/>
        <end position="388"/>
    </location>
</feature>
<evidence type="ECO:0000259" key="13">
    <source>
        <dbReference type="PROSITE" id="PS50209"/>
    </source>
</evidence>
<keyword evidence="6" id="KW-0735">Signal-anchor</keyword>
<evidence type="ECO:0000256" key="7">
    <source>
        <dbReference type="ARBA" id="ARBA00022989"/>
    </source>
</evidence>
<feature type="domain" description="CARD" evidence="13">
    <location>
        <begin position="4"/>
        <end position="92"/>
    </location>
</feature>
<keyword evidence="5" id="KW-0812">Transmembrane</keyword>
<dbReference type="GO" id="GO:0005524">
    <property type="term" value="F:ATP binding"/>
    <property type="evidence" value="ECO:0007669"/>
    <property type="project" value="InterPro"/>
</dbReference>
<keyword evidence="3" id="KW-0328">Glycosyltransferase</keyword>
<dbReference type="GO" id="GO:0046872">
    <property type="term" value="F:metal ion binding"/>
    <property type="evidence" value="ECO:0007669"/>
    <property type="project" value="UniProtKB-KW"/>
</dbReference>
<keyword evidence="7" id="KW-1133">Transmembrane helix</keyword>
<dbReference type="GO" id="GO:0042981">
    <property type="term" value="P:regulation of apoptotic process"/>
    <property type="evidence" value="ECO:0007669"/>
    <property type="project" value="InterPro"/>
</dbReference>
<sequence length="804" mass="93709">MEKRENVRAAFVTEMRAVLIQRVSIVEPLADHLLQNGHIHQETYKRICRGRTTQDKMRELYNVLNTKASKVAFYEALMETDPSLLEELEKSYQAAVPQQEDGGTEKYRKLWVRRSVRYRETFEELLRDPEYKELKNPKILFCTKSEYKIGSGAEGTQVYIGIRYDGTEVAVKRMLKDNHEKLNDEMKLLRNLDHKNIVRYLDFTHDQDFHYLCLQICEYNLEQYMEKKLDQEASKKLVKEVLLGLEYLHDEKIIHRDIKPANILIDVEGNVRLADFGISRTINQAASYVYTTRAGTRGWEATEILNGGGKVQYRTSTDIQVAGMLVYYIISGGFHPFGDDNTEDNIRKEVYHLDRITDVEAKDLIKKMIAHNPEDRLSVTQAVEHPYFWNDDGREAFLRTIGDVDPVQKYTSVDEKLRKTLEKYPQFCGWKAKMSEYVPKKIPADLPDDLLGLLRFLRNQVVHVKKTFNECKGLFPEFYVYANQLAIEMGWKRQRQLASRRCPSSQSKKLLQGKKKAVLQDAHLALTPENRPDVATTSQWLAPIVWEDTFDLTVIDAIYKQQNITVATIVFALGKFVRFLRDLLESAEQHFMVGYRVHYYIFTDLPDEVPAVTLGEGRQLTVIKTATLNRWQEILLRRMEMIENLIQYELLNKADYIFSLDVDSKFYAHWGAESLGDLVGALHAWFFGSSREQFTYERRPESQAYIPLDEGDYYYGGAVIGGRPEKVLKLVKTCCIQLDVDRANKIEAVWQEESHLNKYFLYNKPTKLLSPEYLWDDRKQKPSFMKVVRFSQVVKNYAEIRPNP</sequence>
<dbReference type="PANTHER" id="PTHR10462">
    <property type="entry name" value="GLYCOSYLTRANSFERASE-RELATED"/>
    <property type="match status" value="1"/>
</dbReference>
<dbReference type="Pfam" id="PF00619">
    <property type="entry name" value="CARD"/>
    <property type="match status" value="1"/>
</dbReference>
<dbReference type="PROSITE" id="PS00108">
    <property type="entry name" value="PROTEIN_KINASE_ST"/>
    <property type="match status" value="1"/>
</dbReference>
<feature type="binding site" evidence="10">
    <location>
        <position position="776"/>
    </location>
    <ligand>
        <name>an alpha-L-fucosyl-(1-&gt;2)-beta-D-galactosyl derivative</name>
        <dbReference type="ChEBI" id="CHEBI:140327"/>
    </ligand>
</feature>
<accession>A0AA88LL37</accession>
<comment type="subcellular location">
    <subcellularLocation>
        <location evidence="1">Membrane</location>
        <topology evidence="1">Single-pass type II membrane protein</topology>
    </subcellularLocation>
</comment>
<feature type="binding site" evidence="10">
    <location>
        <position position="695"/>
    </location>
    <ligand>
        <name>an alpha-L-fucosyl-(1-&gt;2)-beta-D-galactosyl derivative</name>
        <dbReference type="ChEBI" id="CHEBI:140327"/>
    </ligand>
</feature>
<dbReference type="PANTHER" id="PTHR10462:SF49">
    <property type="entry name" value="GLOBOSIDE ALPHA-1,3-N-ACETYLGALACTOSAMINYLTRANSFERASE 1"/>
    <property type="match status" value="1"/>
</dbReference>
<name>A0AA88LL37_TACVA</name>
<comment type="cofactor">
    <cofactor evidence="11">
        <name>Mn(2+)</name>
        <dbReference type="ChEBI" id="CHEBI:29035"/>
    </cofactor>
    <text evidence="11">Binds 1 Mn(2+) ion per subunit.</text>
</comment>
<dbReference type="Gene3D" id="3.90.550.10">
    <property type="entry name" value="Spore Coat Polysaccharide Biosynthesis Protein SpsA, Chain A"/>
    <property type="match status" value="1"/>
</dbReference>
<dbReference type="GO" id="GO:0031982">
    <property type="term" value="C:vesicle"/>
    <property type="evidence" value="ECO:0007669"/>
    <property type="project" value="TreeGrafter"/>
</dbReference>
<dbReference type="InterPro" id="IPR001315">
    <property type="entry name" value="CARD"/>
</dbReference>
<evidence type="ECO:0000313" key="15">
    <source>
        <dbReference type="Proteomes" id="UP001187315"/>
    </source>
</evidence>
<dbReference type="EMBL" id="JAVHJS010000025">
    <property type="protein sequence ID" value="KAK2816676.1"/>
    <property type="molecule type" value="Genomic_DNA"/>
</dbReference>
<evidence type="ECO:0000256" key="11">
    <source>
        <dbReference type="PIRSR" id="PIRSR605076-3"/>
    </source>
</evidence>
<dbReference type="CDD" id="cd02515">
    <property type="entry name" value="Glyco_transf_6"/>
    <property type="match status" value="1"/>
</dbReference>
<comment type="similarity">
    <text evidence="2">Belongs to the glycosyltransferase 6 family.</text>
</comment>
<evidence type="ECO:0000256" key="9">
    <source>
        <dbReference type="PIRSR" id="PIRSR605076-1"/>
    </source>
</evidence>
<dbReference type="Gene3D" id="1.10.510.10">
    <property type="entry name" value="Transferase(Phosphotransferase) domain 1"/>
    <property type="match status" value="1"/>
</dbReference>
<dbReference type="SMART" id="SM00220">
    <property type="entry name" value="S_TKc"/>
    <property type="match status" value="1"/>
</dbReference>
<protein>
    <submittedName>
        <fullName evidence="14">Uncharacterized protein</fullName>
    </submittedName>
</protein>
<dbReference type="InterPro" id="IPR008271">
    <property type="entry name" value="Ser/Thr_kinase_AS"/>
</dbReference>
<dbReference type="SUPFAM" id="SSF53448">
    <property type="entry name" value="Nucleotide-diphospho-sugar transferases"/>
    <property type="match status" value="1"/>
</dbReference>
<feature type="binding site" evidence="11">
    <location>
        <position position="661"/>
    </location>
    <ligand>
        <name>Mn(2+)</name>
        <dbReference type="ChEBI" id="CHEBI:29035"/>
    </ligand>
</feature>
<keyword evidence="8" id="KW-0472">Membrane</keyword>
<evidence type="ECO:0000256" key="5">
    <source>
        <dbReference type="ARBA" id="ARBA00022692"/>
    </source>
</evidence>
<feature type="binding site" evidence="10">
    <location>
        <position position="683"/>
    </location>
    <ligand>
        <name>an alpha-L-fucosyl-(1-&gt;2)-beta-D-galactosyl derivative</name>
        <dbReference type="ChEBI" id="CHEBI:140327"/>
    </ligand>
</feature>
<evidence type="ECO:0000256" key="3">
    <source>
        <dbReference type="ARBA" id="ARBA00022676"/>
    </source>
</evidence>
<dbReference type="AlphaFoldDB" id="A0AA88LL37"/>
<dbReference type="GO" id="GO:0005975">
    <property type="term" value="P:carbohydrate metabolic process"/>
    <property type="evidence" value="ECO:0007669"/>
    <property type="project" value="InterPro"/>
</dbReference>
<dbReference type="FunFam" id="3.90.550.10:FF:000022">
    <property type="entry name" value="Histo-blood group ABO system transferase"/>
    <property type="match status" value="1"/>
</dbReference>
<dbReference type="GO" id="GO:0016020">
    <property type="term" value="C:membrane"/>
    <property type="evidence" value="ECO:0007669"/>
    <property type="project" value="UniProtKB-SubCell"/>
</dbReference>
<evidence type="ECO:0000256" key="1">
    <source>
        <dbReference type="ARBA" id="ARBA00004606"/>
    </source>
</evidence>
<dbReference type="SUPFAM" id="SSF47986">
    <property type="entry name" value="DEATH domain"/>
    <property type="match status" value="1"/>
</dbReference>
<reference evidence="14" key="1">
    <citation type="submission" date="2023-08" db="EMBL/GenBank/DDBJ databases">
        <title>Pelteobagrus vachellii genome.</title>
        <authorList>
            <person name="Liu H."/>
        </authorList>
    </citation>
    <scope>NUCLEOTIDE SEQUENCE</scope>
    <source>
        <strain evidence="14">PRFRI_2022a</strain>
        <tissue evidence="14">Muscle</tissue>
    </source>
</reference>
<evidence type="ECO:0000256" key="8">
    <source>
        <dbReference type="ARBA" id="ARBA00023136"/>
    </source>
</evidence>
<dbReference type="GO" id="GO:0004672">
    <property type="term" value="F:protein kinase activity"/>
    <property type="evidence" value="ECO:0007669"/>
    <property type="project" value="InterPro"/>
</dbReference>
<evidence type="ECO:0000256" key="2">
    <source>
        <dbReference type="ARBA" id="ARBA00010413"/>
    </source>
</evidence>
<evidence type="ECO:0000256" key="10">
    <source>
        <dbReference type="PIRSR" id="PIRSR605076-2"/>
    </source>
</evidence>
<dbReference type="InterPro" id="IPR011009">
    <property type="entry name" value="Kinase-like_dom_sf"/>
</dbReference>
<dbReference type="Pfam" id="PF03414">
    <property type="entry name" value="Glyco_transf_6"/>
    <property type="match status" value="1"/>
</dbReference>
<keyword evidence="11" id="KW-0464">Manganese</keyword>